<dbReference type="Pfam" id="PF00642">
    <property type="entry name" value="zf-CCCH"/>
    <property type="match status" value="1"/>
</dbReference>
<dbReference type="PANTHER" id="PTHR12620">
    <property type="entry name" value="U2 SNRNP AUXILIARY FACTOR, SMALL SUBUNIT"/>
    <property type="match status" value="1"/>
</dbReference>
<name>A0ABQ9XAH3_9EUKA</name>
<dbReference type="InterPro" id="IPR012677">
    <property type="entry name" value="Nucleotide-bd_a/b_plait_sf"/>
</dbReference>
<keyword evidence="1 6" id="KW-0479">Metal-binding</keyword>
<dbReference type="InterPro" id="IPR000504">
    <property type="entry name" value="RRM_dom"/>
</dbReference>
<dbReference type="PRINTS" id="PR01848">
    <property type="entry name" value="U2AUXFACTOR"/>
</dbReference>
<dbReference type="SMART" id="SM00356">
    <property type="entry name" value="ZnF_C3H1"/>
    <property type="match status" value="1"/>
</dbReference>
<dbReference type="SMART" id="SM00361">
    <property type="entry name" value="RRM_1"/>
    <property type="match status" value="1"/>
</dbReference>
<comment type="caution">
    <text evidence="10">The sequence shown here is derived from an EMBL/GenBank/DDBJ whole genome shotgun (WGS) entry which is preliminary data.</text>
</comment>
<feature type="domain" description="C3H1-type" evidence="9">
    <location>
        <begin position="12"/>
        <end position="40"/>
    </location>
</feature>
<dbReference type="Proteomes" id="UP001281761">
    <property type="component" value="Unassembled WGS sequence"/>
</dbReference>
<feature type="domain" description="RRM" evidence="8">
    <location>
        <begin position="49"/>
        <end position="141"/>
    </location>
</feature>
<dbReference type="InterPro" id="IPR000571">
    <property type="entry name" value="Znf_CCCH"/>
</dbReference>
<dbReference type="InterPro" id="IPR003954">
    <property type="entry name" value="RRM_euk-type"/>
</dbReference>
<keyword evidence="3 6" id="KW-0863">Zinc-finger</keyword>
<evidence type="ECO:0000256" key="7">
    <source>
        <dbReference type="SAM" id="MobiDB-lite"/>
    </source>
</evidence>
<evidence type="ECO:0000259" key="8">
    <source>
        <dbReference type="PROSITE" id="PS50102"/>
    </source>
</evidence>
<organism evidence="10 11">
    <name type="scientific">Blattamonas nauphoetae</name>
    <dbReference type="NCBI Taxonomy" id="2049346"/>
    <lineage>
        <taxon>Eukaryota</taxon>
        <taxon>Metamonada</taxon>
        <taxon>Preaxostyla</taxon>
        <taxon>Oxymonadida</taxon>
        <taxon>Blattamonas</taxon>
    </lineage>
</organism>
<reference evidence="10 11" key="1">
    <citation type="journal article" date="2022" name="bioRxiv">
        <title>Genomics of Preaxostyla Flagellates Illuminates Evolutionary Transitions and the Path Towards Mitochondrial Loss.</title>
        <authorList>
            <person name="Novak L.V.F."/>
            <person name="Treitli S.C."/>
            <person name="Pyrih J."/>
            <person name="Halakuc P."/>
            <person name="Pipaliya S.V."/>
            <person name="Vacek V."/>
            <person name="Brzon O."/>
            <person name="Soukal P."/>
            <person name="Eme L."/>
            <person name="Dacks J.B."/>
            <person name="Karnkowska A."/>
            <person name="Elias M."/>
            <person name="Hampl V."/>
        </authorList>
    </citation>
    <scope>NUCLEOTIDE SEQUENCE [LARGE SCALE GENOMIC DNA]</scope>
    <source>
        <strain evidence="10">NAU3</strain>
        <tissue evidence="10">Gut</tissue>
    </source>
</reference>
<evidence type="ECO:0000313" key="10">
    <source>
        <dbReference type="EMBL" id="KAK2948931.1"/>
    </source>
</evidence>
<evidence type="ECO:0000313" key="11">
    <source>
        <dbReference type="Proteomes" id="UP001281761"/>
    </source>
</evidence>
<keyword evidence="4 6" id="KW-0862">Zinc</keyword>
<accession>A0ABQ9XAH3</accession>
<dbReference type="CDD" id="cd12287">
    <property type="entry name" value="RRM_U2AF35_like"/>
    <property type="match status" value="1"/>
</dbReference>
<sequence length="240" mass="27642">MADRLAQTYGTELDRENCPFYFKTGACRYGDECSRKHRKPAYSQTVLLSHMYLNPLAFPEAANFSPETIQQSFEEFYEDVFTELEKFGEIEDMQVADNLCEHLFGNVYVKFTDENAATECVAKINGRKFGKKPVVAELSPVTDFRDARGVVEETLPQDVELEGHMEDEAILGVEAVRGRQDPIRGRHHREDTEVTGGGMPLEVPNDPKKELEDVHRRRPHLARRHLHQNMIDRLSHFMFI</sequence>
<evidence type="ECO:0000256" key="2">
    <source>
        <dbReference type="ARBA" id="ARBA00022737"/>
    </source>
</evidence>
<gene>
    <name evidence="10" type="ORF">BLNAU_16149</name>
</gene>
<keyword evidence="11" id="KW-1185">Reference proteome</keyword>
<dbReference type="EMBL" id="JARBJD010000166">
    <property type="protein sequence ID" value="KAK2948931.1"/>
    <property type="molecule type" value="Genomic_DNA"/>
</dbReference>
<feature type="zinc finger region" description="C3H1-type" evidence="6">
    <location>
        <begin position="12"/>
        <end position="40"/>
    </location>
</feature>
<evidence type="ECO:0000256" key="5">
    <source>
        <dbReference type="PROSITE-ProRule" id="PRU00176"/>
    </source>
</evidence>
<dbReference type="PROSITE" id="PS50102">
    <property type="entry name" value="RRM"/>
    <property type="match status" value="1"/>
</dbReference>
<keyword evidence="2" id="KW-0677">Repeat</keyword>
<dbReference type="PROSITE" id="PS50103">
    <property type="entry name" value="ZF_C3H1"/>
    <property type="match status" value="1"/>
</dbReference>
<evidence type="ECO:0000256" key="3">
    <source>
        <dbReference type="ARBA" id="ARBA00022771"/>
    </source>
</evidence>
<dbReference type="InterPro" id="IPR009145">
    <property type="entry name" value="U2AF_small"/>
</dbReference>
<evidence type="ECO:0000256" key="1">
    <source>
        <dbReference type="ARBA" id="ARBA00022723"/>
    </source>
</evidence>
<protein>
    <submittedName>
        <fullName evidence="10">Splicing factor U2AF 23 kDa subunit</fullName>
    </submittedName>
</protein>
<dbReference type="Pfam" id="PF00076">
    <property type="entry name" value="RRM_1"/>
    <property type="match status" value="1"/>
</dbReference>
<keyword evidence="5" id="KW-0694">RNA-binding</keyword>
<dbReference type="SUPFAM" id="SSF54928">
    <property type="entry name" value="RNA-binding domain, RBD"/>
    <property type="match status" value="1"/>
</dbReference>
<dbReference type="InterPro" id="IPR035979">
    <property type="entry name" value="RBD_domain_sf"/>
</dbReference>
<feature type="region of interest" description="Disordered" evidence="7">
    <location>
        <begin position="185"/>
        <end position="207"/>
    </location>
</feature>
<dbReference type="Gene3D" id="3.30.70.330">
    <property type="match status" value="1"/>
</dbReference>
<evidence type="ECO:0000256" key="4">
    <source>
        <dbReference type="ARBA" id="ARBA00022833"/>
    </source>
</evidence>
<evidence type="ECO:0000256" key="6">
    <source>
        <dbReference type="PROSITE-ProRule" id="PRU00723"/>
    </source>
</evidence>
<proteinExistence type="predicted"/>
<evidence type="ECO:0000259" key="9">
    <source>
        <dbReference type="PROSITE" id="PS50103"/>
    </source>
</evidence>